<organism evidence="5 6">
    <name type="scientific">Candidatus Pseudothioglobus singularis PS1</name>
    <dbReference type="NCBI Taxonomy" id="1125411"/>
    <lineage>
        <taxon>Bacteria</taxon>
        <taxon>Pseudomonadati</taxon>
        <taxon>Pseudomonadota</taxon>
        <taxon>Gammaproteobacteria</taxon>
        <taxon>Candidatus Pseudothioglobaceae</taxon>
        <taxon>Candidatus Pseudothioglobus</taxon>
    </lineage>
</organism>
<dbReference type="EMBL" id="CP006911">
    <property type="protein sequence ID" value="ALE01574.1"/>
    <property type="molecule type" value="Genomic_DNA"/>
</dbReference>
<dbReference type="PATRIC" id="fig|1125411.7.peg.495"/>
<dbReference type="GO" id="GO:0005506">
    <property type="term" value="F:iron ion binding"/>
    <property type="evidence" value="ECO:0007669"/>
    <property type="project" value="InterPro"/>
</dbReference>
<dbReference type="Proteomes" id="UP000068905">
    <property type="component" value="Chromosome"/>
</dbReference>
<evidence type="ECO:0000313" key="6">
    <source>
        <dbReference type="Proteomes" id="UP000068905"/>
    </source>
</evidence>
<evidence type="ECO:0000256" key="4">
    <source>
        <dbReference type="ARBA" id="ARBA00023004"/>
    </source>
</evidence>
<keyword evidence="6" id="KW-1185">Reference proteome</keyword>
<evidence type="ECO:0000256" key="2">
    <source>
        <dbReference type="ARBA" id="ARBA00022964"/>
    </source>
</evidence>
<dbReference type="SUPFAM" id="SSF51197">
    <property type="entry name" value="Clavaminate synthase-like"/>
    <property type="match status" value="1"/>
</dbReference>
<dbReference type="InterPro" id="IPR042098">
    <property type="entry name" value="TauD-like_sf"/>
</dbReference>
<proteinExistence type="predicted"/>
<keyword evidence="1" id="KW-0479">Metal-binding</keyword>
<dbReference type="AlphaFoldDB" id="A0A0M4LZG8"/>
<dbReference type="KEGG" id="tsn:W908_02520"/>
<accession>A0A0M4LZG8</accession>
<dbReference type="RefSeq" id="WP_053819784.1">
    <property type="nucleotide sequence ID" value="NZ_CP006911.1"/>
</dbReference>
<name>A0A0M4LZG8_9GAMM</name>
<dbReference type="NCBIfam" id="NF002814">
    <property type="entry name" value="PRK02963.1"/>
    <property type="match status" value="1"/>
</dbReference>
<evidence type="ECO:0000256" key="3">
    <source>
        <dbReference type="ARBA" id="ARBA00023002"/>
    </source>
</evidence>
<dbReference type="STRING" id="1125411.W908_02520"/>
<dbReference type="GO" id="GO:0016706">
    <property type="term" value="F:2-oxoglutarate-dependent dioxygenase activity"/>
    <property type="evidence" value="ECO:0007669"/>
    <property type="project" value="UniProtKB-ARBA"/>
</dbReference>
<dbReference type="OrthoDB" id="8954293at2"/>
<evidence type="ECO:0000256" key="1">
    <source>
        <dbReference type="ARBA" id="ARBA00022723"/>
    </source>
</evidence>
<dbReference type="InterPro" id="IPR015038">
    <property type="entry name" value="GlaH"/>
</dbReference>
<keyword evidence="3" id="KW-0560">Oxidoreductase</keyword>
<keyword evidence="4" id="KW-0408">Iron</keyword>
<protein>
    <submittedName>
        <fullName evidence="5">Carbon starvation induced protein</fullName>
    </submittedName>
</protein>
<sequence>MISHTNNIGFSFLSHKGSPRLQLLTIDNEVIDKFIKCIDHLDVQSIEYKPFLRFYIANCLNELTKNTLGLCLLDILKNRQTGAVLLQYENDKNLVGEQFIDFNILLSTAISHLIGLPNLDSMSGKFYARFSVKNEDNSDSYLRQAHRRMELHNDGTYVKEKTDWVIMQKILELNVEGGGSLLLHLDDWDELEKFHSHPVAKEDIQWGSPSSKNISYKTTHPIFIEEEGEEPIMSFIDQFAEPTNMNQGLYLYELGESLEKDSNTYNIKLSEGSMLIINNYFWLHGRDMFFANKDLHRELLRQRGVFIQ</sequence>
<evidence type="ECO:0000313" key="5">
    <source>
        <dbReference type="EMBL" id="ALE01574.1"/>
    </source>
</evidence>
<gene>
    <name evidence="5" type="ORF">W908_02520</name>
</gene>
<keyword evidence="2" id="KW-0223">Dioxygenase</keyword>
<dbReference type="Gene3D" id="3.60.130.10">
    <property type="entry name" value="Clavaminate synthase-like"/>
    <property type="match status" value="1"/>
</dbReference>
<dbReference type="GO" id="GO:0050498">
    <property type="term" value="F:oxidoreductase activity, acting on paired donors, with incorporation or reduction of molecular oxygen, with 2-oxoglutarate as one donor, and the other dehydrogenated"/>
    <property type="evidence" value="ECO:0007669"/>
    <property type="project" value="InterPro"/>
</dbReference>
<reference evidence="5 6" key="1">
    <citation type="journal article" date="2015" name="Genome Announc.">
        <title>Genome Sequence of 'Candidatus Thioglobus singularis' Strain PS1, a Mixotroph from the SUP05 Clade of Marine Gammaproteobacteria.</title>
        <authorList>
            <person name="Marshall K.T."/>
            <person name="Morris R.M."/>
        </authorList>
    </citation>
    <scope>NUCLEOTIDE SEQUENCE [LARGE SCALE GENOMIC DNA]</scope>
    <source>
        <strain evidence="5 6">PS1</strain>
    </source>
</reference>
<dbReference type="Pfam" id="PF08943">
    <property type="entry name" value="CsiD"/>
    <property type="match status" value="1"/>
</dbReference>